<keyword evidence="3" id="KW-1185">Reference proteome</keyword>
<dbReference type="GeneID" id="87946291"/>
<protein>
    <submittedName>
        <fullName evidence="2">Uncharacterized protein</fullName>
    </submittedName>
</protein>
<proteinExistence type="predicted"/>
<name>A0AAX4IMS6_9PEZI</name>
<evidence type="ECO:0000256" key="1">
    <source>
        <dbReference type="SAM" id="MobiDB-lite"/>
    </source>
</evidence>
<dbReference type="Proteomes" id="UP001322277">
    <property type="component" value="Chromosome 6"/>
</dbReference>
<dbReference type="RefSeq" id="XP_062781998.1">
    <property type="nucleotide sequence ID" value="XM_062925947.1"/>
</dbReference>
<evidence type="ECO:0000313" key="3">
    <source>
        <dbReference type="Proteomes" id="UP001322277"/>
    </source>
</evidence>
<evidence type="ECO:0000313" key="2">
    <source>
        <dbReference type="EMBL" id="WQF84775.1"/>
    </source>
</evidence>
<accession>A0AAX4IMS6</accession>
<dbReference type="EMBL" id="CP137310">
    <property type="protein sequence ID" value="WQF84775.1"/>
    <property type="molecule type" value="Genomic_DNA"/>
</dbReference>
<feature type="region of interest" description="Disordered" evidence="1">
    <location>
        <begin position="71"/>
        <end position="94"/>
    </location>
</feature>
<reference evidence="3" key="1">
    <citation type="journal article" date="2023" name="bioRxiv">
        <title>Complete genome of the Medicago anthracnose fungus, Colletotrichum destructivum, reveals a mini-chromosome-like region within a core chromosome.</title>
        <authorList>
            <person name="Lapalu N."/>
            <person name="Simon A."/>
            <person name="Lu A."/>
            <person name="Plaumann P.-L."/>
            <person name="Amselem J."/>
            <person name="Pigne S."/>
            <person name="Auger A."/>
            <person name="Koch C."/>
            <person name="Dallery J.-F."/>
            <person name="O'Connell R.J."/>
        </authorList>
    </citation>
    <scope>NUCLEOTIDE SEQUENCE [LARGE SCALE GENOMIC DNA]</scope>
    <source>
        <strain evidence="3">CBS 520.97</strain>
    </source>
</reference>
<sequence length="94" mass="10393">MKGILVFADGPAKSLRDTCQPDLSSNFTGAAFVDGPTRAVASCLIPHTDMLRGENQMVFIKRLTLGDRYPENAPQLPLPGDEEQTVYLKDKQER</sequence>
<organism evidence="2 3">
    <name type="scientific">Colletotrichum destructivum</name>
    <dbReference type="NCBI Taxonomy" id="34406"/>
    <lineage>
        <taxon>Eukaryota</taxon>
        <taxon>Fungi</taxon>
        <taxon>Dikarya</taxon>
        <taxon>Ascomycota</taxon>
        <taxon>Pezizomycotina</taxon>
        <taxon>Sordariomycetes</taxon>
        <taxon>Hypocreomycetidae</taxon>
        <taxon>Glomerellales</taxon>
        <taxon>Glomerellaceae</taxon>
        <taxon>Colletotrichum</taxon>
        <taxon>Colletotrichum destructivum species complex</taxon>
    </lineage>
</organism>
<dbReference type="KEGG" id="cdet:87946291"/>
<dbReference type="AlphaFoldDB" id="A0AAX4IMS6"/>
<gene>
    <name evidence="2" type="ORF">CDEST_09789</name>
</gene>